<comment type="caution">
    <text evidence="1">The sequence shown here is derived from an EMBL/GenBank/DDBJ whole genome shotgun (WGS) entry which is preliminary data.</text>
</comment>
<protein>
    <submittedName>
        <fullName evidence="1">Uncharacterized protein</fullName>
    </submittedName>
</protein>
<gene>
    <name evidence="1" type="ORF">ANN_14306</name>
</gene>
<evidence type="ECO:0000313" key="1">
    <source>
        <dbReference type="EMBL" id="KAJ4438364.1"/>
    </source>
</evidence>
<evidence type="ECO:0000313" key="2">
    <source>
        <dbReference type="Proteomes" id="UP001148838"/>
    </source>
</evidence>
<proteinExistence type="predicted"/>
<keyword evidence="2" id="KW-1185">Reference proteome</keyword>
<accession>A0ABQ8SX12</accession>
<sequence>MSLENSIFLYFRRGVLPMCQRSCLASTAFILKSTYRYVRASKPVLCTGVRLECASATVVSIRGPEFECSGPQLEGPEFECSGPQLEGPEFEYSELSLKENYKKGTYGIDIFSFKVVNYWSFTDTLRSTTGIFVSCRLKKSSSLLSKNLKVFDLTWNDSNAKITQNHRANIVYNRSAPNELIHFRARFYQIPDYNSTGQLYTSSIDYEILAVTNTRFTLEQHYDNACSTERNIFGTIESSDANFWKTVGGLKHLTSLMEKLIMSVLKISFHIEHWMQTSLQGCFRSLITNFNDIINSAAGVIPDARDVIQIRNKDRKQPCTQQEVLADNIDNYIYYKMQEMNPGI</sequence>
<name>A0ABQ8SX12_PERAM</name>
<dbReference type="Proteomes" id="UP001148838">
    <property type="component" value="Unassembled WGS sequence"/>
</dbReference>
<dbReference type="EMBL" id="JAJSOF020000019">
    <property type="protein sequence ID" value="KAJ4438364.1"/>
    <property type="molecule type" value="Genomic_DNA"/>
</dbReference>
<reference evidence="1 2" key="1">
    <citation type="journal article" date="2022" name="Allergy">
        <title>Genome assembly and annotation of Periplaneta americana reveal a comprehensive cockroach allergen profile.</title>
        <authorList>
            <person name="Wang L."/>
            <person name="Xiong Q."/>
            <person name="Saelim N."/>
            <person name="Wang L."/>
            <person name="Nong W."/>
            <person name="Wan A.T."/>
            <person name="Shi M."/>
            <person name="Liu X."/>
            <person name="Cao Q."/>
            <person name="Hui J.H.L."/>
            <person name="Sookrung N."/>
            <person name="Leung T.F."/>
            <person name="Tungtrongchitr A."/>
            <person name="Tsui S.K.W."/>
        </authorList>
    </citation>
    <scope>NUCLEOTIDE SEQUENCE [LARGE SCALE GENOMIC DNA]</scope>
    <source>
        <strain evidence="1">PWHHKU_190912</strain>
    </source>
</reference>
<organism evidence="1 2">
    <name type="scientific">Periplaneta americana</name>
    <name type="common">American cockroach</name>
    <name type="synonym">Blatta americana</name>
    <dbReference type="NCBI Taxonomy" id="6978"/>
    <lineage>
        <taxon>Eukaryota</taxon>
        <taxon>Metazoa</taxon>
        <taxon>Ecdysozoa</taxon>
        <taxon>Arthropoda</taxon>
        <taxon>Hexapoda</taxon>
        <taxon>Insecta</taxon>
        <taxon>Pterygota</taxon>
        <taxon>Neoptera</taxon>
        <taxon>Polyneoptera</taxon>
        <taxon>Dictyoptera</taxon>
        <taxon>Blattodea</taxon>
        <taxon>Blattoidea</taxon>
        <taxon>Blattidae</taxon>
        <taxon>Blattinae</taxon>
        <taxon>Periplaneta</taxon>
    </lineage>
</organism>